<keyword evidence="2" id="KW-0245">EGF-like domain</keyword>
<keyword evidence="1 2" id="KW-1015">Disulfide bond</keyword>
<organism evidence="8 9">
    <name type="scientific">Dimorphilus gyrociliatus</name>
    <dbReference type="NCBI Taxonomy" id="2664684"/>
    <lineage>
        <taxon>Eukaryota</taxon>
        <taxon>Metazoa</taxon>
        <taxon>Spiralia</taxon>
        <taxon>Lophotrochozoa</taxon>
        <taxon>Annelida</taxon>
        <taxon>Polychaeta</taxon>
        <taxon>Polychaeta incertae sedis</taxon>
        <taxon>Dinophilidae</taxon>
        <taxon>Dimorphilus</taxon>
    </lineage>
</organism>
<feature type="domain" description="EGF-like" evidence="6">
    <location>
        <begin position="1093"/>
        <end position="1132"/>
    </location>
</feature>
<protein>
    <submittedName>
        <fullName evidence="8">DgyrCDS10984</fullName>
    </submittedName>
</protein>
<feature type="disulfide bond" evidence="2">
    <location>
        <begin position="1157"/>
        <end position="1166"/>
    </location>
</feature>
<feature type="compositionally biased region" description="Basic residues" evidence="3">
    <location>
        <begin position="1351"/>
        <end position="1368"/>
    </location>
</feature>
<keyword evidence="9" id="KW-1185">Reference proteome</keyword>
<comment type="caution">
    <text evidence="8">The sequence shown here is derived from an EMBL/GenBank/DDBJ whole genome shotgun (WGS) entry which is preliminary data.</text>
</comment>
<feature type="transmembrane region" description="Helical" evidence="4">
    <location>
        <begin position="1188"/>
        <end position="1208"/>
    </location>
</feature>
<evidence type="ECO:0000256" key="2">
    <source>
        <dbReference type="PROSITE-ProRule" id="PRU00076"/>
    </source>
</evidence>
<keyword evidence="4" id="KW-0812">Transmembrane</keyword>
<feature type="compositionally biased region" description="Basic residues" evidence="3">
    <location>
        <begin position="1326"/>
        <end position="1336"/>
    </location>
</feature>
<dbReference type="InterPro" id="IPR000859">
    <property type="entry name" value="CUB_dom"/>
</dbReference>
<dbReference type="Proteomes" id="UP000549394">
    <property type="component" value="Unassembled WGS sequence"/>
</dbReference>
<sequence length="1433" mass="166951">MKTLHVFCLNLIQFFNEALLYKLQFKSDAIDITKGFVKYIPVEISVTYNGSERNIPATNSYIFAKRFKKNSTSFARMTNFKYIKVFDKDDESSCYSFSAKIKLQAGINYITEDYTLCSRNDSCIEIFSNSSKHIINSSNYPKTQSCLYILKNLPHYTLHLQFKDIQLQLKNNDCKDYIRLSSSELFLNESSKLCGKFHDIWRYFSYTEYPYLLIEFYSDSKSKHVGFFAKFWRIKEDFNCSRTIILSKRSINLTNDMPPSFSNSQCTITLISQPRFNIFITLKYLYLRGSNDELVIIDKENNQRKLNNKTKTFSALSNSFKIIFQSTTLQDSLDFHIEGHLILECYDTIAGYRGTISFPNYHLEKSHHRGCSYIIKSNNSNHRIELRYSNPNLSEENRMYLFLLQEYIEVRSGKNQALIFLTNSSTLKFLYFKNETNIEEQESIIAYWKFTKLGCPRDWEEFDDSCWKVFTEKLNWFQAKSKCERNGGFLSELTNSQKNSIVINYLSNDIIFRHNHREAFWLGMKNKKWLRCQSSIFQDWFPGILNSGFSKEPSDDGLSGDHCLELRKEFPSRNQSLIMNRYYWADRNCQNTKNFFICETIVKFEDVDNMICYLNILIGKNQSCIFTIPNSQEYDACKYAADDQEGLQLQFKVHSSLIKKKCEVYIKPRDNLRQSASVNSTSNSKRVPRLFSVKNITNALYLSSYSGENDGFRALTFLKNDTEILDLSTSFVFVTFYSINLNNNSCDFLDSQLTRLNDKQRYTIEVEELSTVHLKFDIPSADSKKYCYFCKLTIFAQNEDRSIVAGKFVQDLYITNMIGTIIVEILTDYNEDFKFLSWEQYRYSSICRDLVVSDRIVNINRGLYVPHSLCCFNLKINSREDYQLTFTQIYLFPKDSLDSFVQVNNKRIYPPPKIVVVNDHVRICTQSAAFEMTVAKINNSIQEDMFVDSNEEKYIHGIVSMNVKRKIQRRIVIRTRLKHRLVLTKMKSIKDNLFFIDQFTPDDEHSTPLTNNTSYLHEVELKFVEEIGNSLDNFTVRVESMTDNEFEKKSMRHFNISVGNCNENPCKEPATCQNYSTYSTCKCSAGYFGLLCSWSHCSNSPCNNSGNCTATSDNDLGFFCNCPKEYFGRYCEQTSNMCRKKRCSNAGECKGRNECICDNRRIGTSCDQLKDIRNSGKDPFVKLLQEPFWFGIVVVLVLSLAAASSFALRRKCSKQADKLRKKIILYWRSRHSKNFEVESNPEQTASKRPSFEYWDRCSVVSQEERTSAFPNVFNLLQSWQDSIVVEEVPQPTAEQRRIEFVDAVRRSRISSVSTIDSCDSSSIDSRRRKRKRSNRKSKTDCSSTDTVDSRKLRRRKKQPANRKLVRKTKSLDSNNESTTSGFGSDRLAEVDNKQPLVRMLSMIADEEEQQNKSIFFLQDRPPIALYGERVTEL</sequence>
<name>A0A7I8W6Z9_9ANNE</name>
<dbReference type="SUPFAM" id="SSF57196">
    <property type="entry name" value="EGF/Laminin"/>
    <property type="match status" value="2"/>
</dbReference>
<accession>A0A7I8W6Z9</accession>
<dbReference type="InterPro" id="IPR016187">
    <property type="entry name" value="CTDL_fold"/>
</dbReference>
<dbReference type="EMBL" id="CAJFCJ010000018">
    <property type="protein sequence ID" value="CAD5122570.1"/>
    <property type="molecule type" value="Genomic_DNA"/>
</dbReference>
<gene>
    <name evidence="8" type="ORF">DGYR_LOCUS10369</name>
</gene>
<dbReference type="InterPro" id="IPR035914">
    <property type="entry name" value="Sperma_CUB_dom_sf"/>
</dbReference>
<feature type="region of interest" description="Disordered" evidence="3">
    <location>
        <begin position="1315"/>
        <end position="1387"/>
    </location>
</feature>
<dbReference type="Gene3D" id="2.10.25.10">
    <property type="entry name" value="Laminin"/>
    <property type="match status" value="2"/>
</dbReference>
<evidence type="ECO:0000259" key="7">
    <source>
        <dbReference type="PROSITE" id="PS50041"/>
    </source>
</evidence>
<feature type="domain" description="EGF-like" evidence="6">
    <location>
        <begin position="1134"/>
        <end position="1167"/>
    </location>
</feature>
<dbReference type="PROSITE" id="PS01180">
    <property type="entry name" value="CUB"/>
    <property type="match status" value="1"/>
</dbReference>
<keyword evidence="4" id="KW-0472">Membrane</keyword>
<feature type="compositionally biased region" description="Polar residues" evidence="3">
    <location>
        <begin position="1371"/>
        <end position="1382"/>
    </location>
</feature>
<reference evidence="8 9" key="1">
    <citation type="submission" date="2020-08" db="EMBL/GenBank/DDBJ databases">
        <authorList>
            <person name="Hejnol A."/>
        </authorList>
    </citation>
    <scope>NUCLEOTIDE SEQUENCE [LARGE SCALE GENOMIC DNA]</scope>
</reference>
<evidence type="ECO:0000313" key="9">
    <source>
        <dbReference type="Proteomes" id="UP000549394"/>
    </source>
</evidence>
<evidence type="ECO:0000313" key="8">
    <source>
        <dbReference type="EMBL" id="CAD5122570.1"/>
    </source>
</evidence>
<evidence type="ECO:0000256" key="1">
    <source>
        <dbReference type="ARBA" id="ARBA00023157"/>
    </source>
</evidence>
<dbReference type="SMART" id="SM00181">
    <property type="entry name" value="EGF"/>
    <property type="match status" value="3"/>
</dbReference>
<comment type="caution">
    <text evidence="2">Lacks conserved residue(s) required for the propagation of feature annotation.</text>
</comment>
<evidence type="ECO:0000256" key="4">
    <source>
        <dbReference type="SAM" id="Phobius"/>
    </source>
</evidence>
<feature type="disulfide bond" evidence="2">
    <location>
        <begin position="1122"/>
        <end position="1131"/>
    </location>
</feature>
<dbReference type="InterPro" id="IPR001304">
    <property type="entry name" value="C-type_lectin-like"/>
</dbReference>
<dbReference type="SMART" id="SM00042">
    <property type="entry name" value="CUB"/>
    <property type="match status" value="1"/>
</dbReference>
<dbReference type="SUPFAM" id="SSF49854">
    <property type="entry name" value="Spermadhesin, CUB domain"/>
    <property type="match status" value="2"/>
</dbReference>
<dbReference type="CDD" id="cd00041">
    <property type="entry name" value="CUB"/>
    <property type="match status" value="1"/>
</dbReference>
<dbReference type="OrthoDB" id="2142683at2759"/>
<keyword evidence="4" id="KW-1133">Transmembrane helix</keyword>
<dbReference type="Gene3D" id="3.10.100.10">
    <property type="entry name" value="Mannose-Binding Protein A, subunit A"/>
    <property type="match status" value="1"/>
</dbReference>
<dbReference type="PROSITE" id="PS50026">
    <property type="entry name" value="EGF_3"/>
    <property type="match status" value="3"/>
</dbReference>
<dbReference type="PANTHER" id="PTHR24033">
    <property type="entry name" value="EGF-LIKE DOMAIN-CONTAINING PROTEIN"/>
    <property type="match status" value="1"/>
</dbReference>
<dbReference type="InterPro" id="IPR000742">
    <property type="entry name" value="EGF"/>
</dbReference>
<dbReference type="SUPFAM" id="SSF56436">
    <property type="entry name" value="C-type lectin-like"/>
    <property type="match status" value="1"/>
</dbReference>
<dbReference type="CDD" id="cd00037">
    <property type="entry name" value="CLECT"/>
    <property type="match status" value="1"/>
</dbReference>
<dbReference type="PANTHER" id="PTHR24033:SF151">
    <property type="entry name" value="NOTCH 2"/>
    <property type="match status" value="1"/>
</dbReference>
<dbReference type="InterPro" id="IPR016186">
    <property type="entry name" value="C-type_lectin-like/link_sf"/>
</dbReference>
<dbReference type="Gene3D" id="2.60.120.290">
    <property type="entry name" value="Spermadhesin, CUB domain"/>
    <property type="match status" value="1"/>
</dbReference>
<evidence type="ECO:0000259" key="6">
    <source>
        <dbReference type="PROSITE" id="PS50026"/>
    </source>
</evidence>
<dbReference type="PROSITE" id="PS50041">
    <property type="entry name" value="C_TYPE_LECTIN_2"/>
    <property type="match status" value="1"/>
</dbReference>
<dbReference type="SMART" id="SM00034">
    <property type="entry name" value="CLECT"/>
    <property type="match status" value="1"/>
</dbReference>
<dbReference type="PROSITE" id="PS00022">
    <property type="entry name" value="EGF_1"/>
    <property type="match status" value="2"/>
</dbReference>
<proteinExistence type="predicted"/>
<dbReference type="InterPro" id="IPR051830">
    <property type="entry name" value="NOTCH_homolog"/>
</dbReference>
<evidence type="ECO:0000256" key="3">
    <source>
        <dbReference type="SAM" id="MobiDB-lite"/>
    </source>
</evidence>
<dbReference type="Pfam" id="PF00431">
    <property type="entry name" value="CUB"/>
    <property type="match status" value="1"/>
</dbReference>
<evidence type="ECO:0000259" key="5">
    <source>
        <dbReference type="PROSITE" id="PS01180"/>
    </source>
</evidence>
<feature type="domain" description="C-type lectin" evidence="7">
    <location>
        <begin position="462"/>
        <end position="595"/>
    </location>
</feature>
<feature type="domain" description="EGF-like" evidence="6">
    <location>
        <begin position="1057"/>
        <end position="1090"/>
    </location>
</feature>
<feature type="domain" description="CUB" evidence="5">
    <location>
        <begin position="123"/>
        <end position="234"/>
    </location>
</feature>